<feature type="region of interest" description="Disordered" evidence="1">
    <location>
        <begin position="382"/>
        <end position="529"/>
    </location>
</feature>
<evidence type="ECO:0000313" key="3">
    <source>
        <dbReference type="Proteomes" id="UP000431401"/>
    </source>
</evidence>
<feature type="region of interest" description="Disordered" evidence="1">
    <location>
        <begin position="139"/>
        <end position="327"/>
    </location>
</feature>
<dbReference type="OrthoDB" id="4504273at2"/>
<evidence type="ECO:0000256" key="1">
    <source>
        <dbReference type="SAM" id="MobiDB-lite"/>
    </source>
</evidence>
<feature type="compositionally biased region" description="Basic and acidic residues" evidence="1">
    <location>
        <begin position="426"/>
        <end position="437"/>
    </location>
</feature>
<name>A0A7K0DGD3_9NOCA</name>
<feature type="compositionally biased region" description="Basic and acidic residues" evidence="1">
    <location>
        <begin position="296"/>
        <end position="306"/>
    </location>
</feature>
<feature type="compositionally biased region" description="Low complexity" evidence="1">
    <location>
        <begin position="108"/>
        <end position="119"/>
    </location>
</feature>
<dbReference type="RefSeq" id="WP_153338652.1">
    <property type="nucleotide sequence ID" value="NZ_WEGI01000001.1"/>
</dbReference>
<comment type="caution">
    <text evidence="2">The sequence shown here is derived from an EMBL/GenBank/DDBJ whole genome shotgun (WGS) entry which is preliminary data.</text>
</comment>
<keyword evidence="3" id="KW-1185">Reference proteome</keyword>
<dbReference type="Gene3D" id="1.10.287.1060">
    <property type="entry name" value="ESAT-6-like"/>
    <property type="match status" value="1"/>
</dbReference>
<feature type="compositionally biased region" description="Polar residues" evidence="1">
    <location>
        <begin position="197"/>
        <end position="207"/>
    </location>
</feature>
<feature type="compositionally biased region" description="Polar residues" evidence="1">
    <location>
        <begin position="514"/>
        <end position="524"/>
    </location>
</feature>
<dbReference type="Proteomes" id="UP000431401">
    <property type="component" value="Unassembled WGS sequence"/>
</dbReference>
<organism evidence="2 3">
    <name type="scientific">Nocardia aurantia</name>
    <dbReference type="NCBI Taxonomy" id="2585199"/>
    <lineage>
        <taxon>Bacteria</taxon>
        <taxon>Bacillati</taxon>
        <taxon>Actinomycetota</taxon>
        <taxon>Actinomycetes</taxon>
        <taxon>Mycobacteriales</taxon>
        <taxon>Nocardiaceae</taxon>
        <taxon>Nocardia</taxon>
    </lineage>
</organism>
<feature type="compositionally biased region" description="Low complexity" evidence="1">
    <location>
        <begin position="220"/>
        <end position="238"/>
    </location>
</feature>
<feature type="region of interest" description="Disordered" evidence="1">
    <location>
        <begin position="100"/>
        <end position="126"/>
    </location>
</feature>
<dbReference type="AlphaFoldDB" id="A0A7K0DGD3"/>
<feature type="compositionally biased region" description="Basic and acidic residues" evidence="1">
    <location>
        <begin position="382"/>
        <end position="396"/>
    </location>
</feature>
<gene>
    <name evidence="2" type="ORF">NRB56_03010</name>
</gene>
<feature type="compositionally biased region" description="Basic and acidic residues" evidence="1">
    <location>
        <begin position="451"/>
        <end position="461"/>
    </location>
</feature>
<evidence type="ECO:0008006" key="4">
    <source>
        <dbReference type="Google" id="ProtNLM"/>
    </source>
</evidence>
<sequence length="763" mass="79462">MADSFFVDESGLRATVDDLRRLADEGSQMLAALQDAVDHQRQPWGTDETGAQFAKNYVPDADRGMQNLRELVSNLHDLGDSVAAAAESFDRQDALGAAAVDRPNAGDPFAPSISAPPAATIVGPPPAAQTNLVATEAVSPTRATAPVSGVGPTAASPMARKPVSAGDLRSTAPERSALQPNSAKPANAEADGPARQPENTVPQQDSTSEAEPENDGAGPGPTTGTFPSANTSAASNSTHSKDNPPTTETRSGTPWSARGAASNPWARPADGTQQSASPPRVSPPQNGSPPRVSPPRRADRPPRPDRTGAPPKRTGQRRIPERGTPVIDAEALRLVREAAARHGLELSGFDTCGIGMTAARELVAALGALLPEYPNLLRAREGAARDRADAPDETPPRSRRPTHAQDDVDRSPVDAADTPPRGRRFAHAEDGADRDPVDTLDTASSSGRRPARAEDDVDRSPVDAADTPSSGRRPAHAQDGVDRNPADALDEASPAGPNSRRGLDDAAGDPATAVNGTLPRQWNSAGGPDGAVRDSVVALEDMLPSGWNSARAEDDAAVAAVDRGVPGGSGRLYGSDDAERGPAIDRGLPECPKPLRGIEVARRPGPRSRVEVRDVPGGVALWIVLDPDAVVDLALLGNVAGVTEAVAEIGRARPMYATIVREIGAALAISVSEPVRRRVQRELIVEYLRVSGTRISGMRADPLSVIVAGYRGWRDLLGANCFDRCVLRPRAALGAGFAEVELCGAGAGEAARVLHRLVVAAAG</sequence>
<reference evidence="2 3" key="1">
    <citation type="submission" date="2019-10" db="EMBL/GenBank/DDBJ databases">
        <title>Nocardia macrotermitis sp. nov. and Nocardia aurantia sp. nov., isolated from the gut of fungus growing-termite Macrotermes natalensis.</title>
        <authorList>
            <person name="Benndorf R."/>
            <person name="Schwitalla J."/>
            <person name="Martin K."/>
            <person name="De Beer W."/>
            <person name="Kaster A.-K."/>
            <person name="Vollmers J."/>
            <person name="Poulsen M."/>
            <person name="Beemelmanns C."/>
        </authorList>
    </citation>
    <scope>NUCLEOTIDE SEQUENCE [LARGE SCALE GENOMIC DNA]</scope>
    <source>
        <strain evidence="2 3">RB56</strain>
    </source>
</reference>
<accession>A0A7K0DGD3</accession>
<protein>
    <recommendedName>
        <fullName evidence="4">WXG100 family type VII secretion target</fullName>
    </recommendedName>
</protein>
<feature type="compositionally biased region" description="Basic and acidic residues" evidence="1">
    <location>
        <begin position="403"/>
        <end position="412"/>
    </location>
</feature>
<feature type="compositionally biased region" description="Polar residues" evidence="1">
    <location>
        <begin position="243"/>
        <end position="254"/>
    </location>
</feature>
<dbReference type="EMBL" id="WEGI01000001">
    <property type="protein sequence ID" value="MQY24748.1"/>
    <property type="molecule type" value="Genomic_DNA"/>
</dbReference>
<evidence type="ECO:0000313" key="2">
    <source>
        <dbReference type="EMBL" id="MQY24748.1"/>
    </source>
</evidence>
<proteinExistence type="predicted"/>
<feature type="region of interest" description="Disordered" evidence="1">
    <location>
        <begin position="569"/>
        <end position="588"/>
    </location>
</feature>